<dbReference type="Proteomes" id="UP000193564">
    <property type="component" value="Unassembled WGS sequence"/>
</dbReference>
<feature type="transmembrane region" description="Helical" evidence="1">
    <location>
        <begin position="40"/>
        <end position="63"/>
    </location>
</feature>
<reference evidence="2 3" key="1">
    <citation type="submission" date="2016-01" db="EMBL/GenBank/DDBJ databases">
        <title>The new phylogeny of the genus Mycobacterium.</title>
        <authorList>
            <person name="Tarcisio F."/>
            <person name="Conor M."/>
            <person name="Antonella G."/>
            <person name="Elisabetta G."/>
            <person name="Giulia F.S."/>
            <person name="Sara T."/>
            <person name="Anna F."/>
            <person name="Clotilde B."/>
            <person name="Roberto B."/>
            <person name="Veronica D.S."/>
            <person name="Fabio R."/>
            <person name="Monica P."/>
            <person name="Olivier J."/>
            <person name="Enrico T."/>
            <person name="Nicola S."/>
        </authorList>
    </citation>
    <scope>NUCLEOTIDE SEQUENCE [LARGE SCALE GENOMIC DNA]</scope>
    <source>
        <strain evidence="2 3">DSM 44339</strain>
    </source>
</reference>
<gene>
    <name evidence="2" type="ORF">AWC01_15225</name>
</gene>
<comment type="caution">
    <text evidence="2">The sequence shown here is derived from an EMBL/GenBank/DDBJ whole genome shotgun (WGS) entry which is preliminary data.</text>
</comment>
<keyword evidence="1" id="KW-0472">Membrane</keyword>
<dbReference type="STRING" id="126673.AWC01_15225"/>
<accession>A0A1X1T162</accession>
<evidence type="ECO:0000313" key="2">
    <source>
        <dbReference type="EMBL" id="ORV38019.1"/>
    </source>
</evidence>
<evidence type="ECO:0000313" key="3">
    <source>
        <dbReference type="Proteomes" id="UP000193564"/>
    </source>
</evidence>
<evidence type="ECO:0008006" key="4">
    <source>
        <dbReference type="Google" id="ProtNLM"/>
    </source>
</evidence>
<name>A0A1X1T162_9MYCO</name>
<sequence length="73" mass="7333">MVLAVAAAVGCVASWVAARRPAMAAPITPGEPETAVTVYSAPLLVLALLLATVAGVLIVVGVARLRRDGTAPR</sequence>
<protein>
    <recommendedName>
        <fullName evidence="4">Transmembrane protein</fullName>
    </recommendedName>
</protein>
<organism evidence="2 3">
    <name type="scientific">Mycolicibacterium doricum</name>
    <dbReference type="NCBI Taxonomy" id="126673"/>
    <lineage>
        <taxon>Bacteria</taxon>
        <taxon>Bacillati</taxon>
        <taxon>Actinomycetota</taxon>
        <taxon>Actinomycetes</taxon>
        <taxon>Mycobacteriales</taxon>
        <taxon>Mycobacteriaceae</taxon>
        <taxon>Mycolicibacterium</taxon>
    </lineage>
</organism>
<proteinExistence type="predicted"/>
<evidence type="ECO:0000256" key="1">
    <source>
        <dbReference type="SAM" id="Phobius"/>
    </source>
</evidence>
<keyword evidence="1" id="KW-1133">Transmembrane helix</keyword>
<dbReference type="EMBL" id="LQOS01000043">
    <property type="protein sequence ID" value="ORV38019.1"/>
    <property type="molecule type" value="Genomic_DNA"/>
</dbReference>
<dbReference type="AlphaFoldDB" id="A0A1X1T162"/>
<keyword evidence="3" id="KW-1185">Reference proteome</keyword>
<keyword evidence="1" id="KW-0812">Transmembrane</keyword>